<proteinExistence type="predicted"/>
<dbReference type="EMBL" id="KV417530">
    <property type="protein sequence ID" value="KZP23884.1"/>
    <property type="molecule type" value="Genomic_DNA"/>
</dbReference>
<evidence type="ECO:0000313" key="3">
    <source>
        <dbReference type="Proteomes" id="UP000076532"/>
    </source>
</evidence>
<evidence type="ECO:0000313" key="1">
    <source>
        <dbReference type="EMBL" id="KZP22531.1"/>
    </source>
</evidence>
<sequence length="62" mass="6938">MEPEVICIASGTNSRGNKYYKYIDGSYSYDNMDRSTYHNGGKGRAVYTNPQGHTFDLEAPPV</sequence>
<gene>
    <name evidence="2" type="ORF">FIBSPDRAFT_858048</name>
    <name evidence="1" type="ORF">FIBSPDRAFT_859315</name>
</gene>
<dbReference type="AlphaFoldDB" id="A0A166MD94"/>
<organism evidence="2 3">
    <name type="scientific">Athelia psychrophila</name>
    <dbReference type="NCBI Taxonomy" id="1759441"/>
    <lineage>
        <taxon>Eukaryota</taxon>
        <taxon>Fungi</taxon>
        <taxon>Dikarya</taxon>
        <taxon>Basidiomycota</taxon>
        <taxon>Agaricomycotina</taxon>
        <taxon>Agaricomycetes</taxon>
        <taxon>Agaricomycetidae</taxon>
        <taxon>Atheliales</taxon>
        <taxon>Atheliaceae</taxon>
        <taxon>Athelia</taxon>
    </lineage>
</organism>
<accession>A0A166MD94</accession>
<name>A0A166MD94_9AGAM</name>
<evidence type="ECO:0000313" key="2">
    <source>
        <dbReference type="EMBL" id="KZP23884.1"/>
    </source>
</evidence>
<dbReference type="Proteomes" id="UP000076532">
    <property type="component" value="Unassembled WGS sequence"/>
</dbReference>
<protein>
    <submittedName>
        <fullName evidence="2">Uncharacterized protein</fullName>
    </submittedName>
</protein>
<keyword evidence="3" id="KW-1185">Reference proteome</keyword>
<reference evidence="2 3" key="1">
    <citation type="journal article" date="2016" name="Mol. Biol. Evol.">
        <title>Comparative Genomics of Early-Diverging Mushroom-Forming Fungi Provides Insights into the Origins of Lignocellulose Decay Capabilities.</title>
        <authorList>
            <person name="Nagy L.G."/>
            <person name="Riley R."/>
            <person name="Tritt A."/>
            <person name="Adam C."/>
            <person name="Daum C."/>
            <person name="Floudas D."/>
            <person name="Sun H."/>
            <person name="Yadav J.S."/>
            <person name="Pangilinan J."/>
            <person name="Larsson K.H."/>
            <person name="Matsuura K."/>
            <person name="Barry K."/>
            <person name="Labutti K."/>
            <person name="Kuo R."/>
            <person name="Ohm R.A."/>
            <person name="Bhattacharya S.S."/>
            <person name="Shirouzu T."/>
            <person name="Yoshinaga Y."/>
            <person name="Martin F.M."/>
            <person name="Grigoriev I.V."/>
            <person name="Hibbett D.S."/>
        </authorList>
    </citation>
    <scope>NUCLEOTIDE SEQUENCE [LARGE SCALE GENOMIC DNA]</scope>
    <source>
        <strain evidence="2 3">CBS 109695</strain>
    </source>
</reference>
<dbReference type="EMBL" id="KV417538">
    <property type="protein sequence ID" value="KZP22531.1"/>
    <property type="molecule type" value="Genomic_DNA"/>
</dbReference>
<dbReference type="OrthoDB" id="5415522at2759"/>